<evidence type="ECO:0000256" key="1">
    <source>
        <dbReference type="SAM" id="MobiDB-lite"/>
    </source>
</evidence>
<feature type="compositionally biased region" description="Basic and acidic residues" evidence="1">
    <location>
        <begin position="14"/>
        <end position="43"/>
    </location>
</feature>
<evidence type="ECO:0000313" key="2">
    <source>
        <dbReference type="EMBL" id="KAF6372421.1"/>
    </source>
</evidence>
<sequence>MAETSPPPTSVTESCHEEPASGGEHRLDEPRRAPAGVADRESEAELPLASPGGQSEPDSPVAAPFFLLYPGDGGVGFAARPPPQQQQRAWRTPPSPGSPLPFLLLSYPSGGGGKHHEELKISMIK</sequence>
<accession>A0A7J7ZE13</accession>
<proteinExistence type="predicted"/>
<gene>
    <name evidence="2" type="ORF">mRhiFer1_014762</name>
</gene>
<feature type="compositionally biased region" description="Basic and acidic residues" evidence="1">
    <location>
        <begin position="114"/>
        <end position="125"/>
    </location>
</feature>
<reference evidence="2 3" key="1">
    <citation type="journal article" date="2020" name="Nature">
        <title>Six reference-quality genomes reveal evolution of bat adaptations.</title>
        <authorList>
            <person name="Jebb D."/>
            <person name="Huang Z."/>
            <person name="Pippel M."/>
            <person name="Hughes G.M."/>
            <person name="Lavrichenko K."/>
            <person name="Devanna P."/>
            <person name="Winkler S."/>
            <person name="Jermiin L.S."/>
            <person name="Skirmuntt E.C."/>
            <person name="Katzourakis A."/>
            <person name="Burkitt-Gray L."/>
            <person name="Ray D.A."/>
            <person name="Sullivan K.A.M."/>
            <person name="Roscito J.G."/>
            <person name="Kirilenko B.M."/>
            <person name="Davalos L.M."/>
            <person name="Corthals A.P."/>
            <person name="Power M.L."/>
            <person name="Jones G."/>
            <person name="Ransome R.D."/>
            <person name="Dechmann D.K.N."/>
            <person name="Locatelli A.G."/>
            <person name="Puechmaille S.J."/>
            <person name="Fedrigo O."/>
            <person name="Jarvis E.D."/>
            <person name="Hiller M."/>
            <person name="Vernes S.C."/>
            <person name="Myers E.W."/>
            <person name="Teeling E.C."/>
        </authorList>
    </citation>
    <scope>NUCLEOTIDE SEQUENCE [LARGE SCALE GENOMIC DNA]</scope>
    <source>
        <strain evidence="2">MRhiFer1</strain>
        <tissue evidence="2">Lung</tissue>
    </source>
</reference>
<comment type="caution">
    <text evidence="2">The sequence shown here is derived from an EMBL/GenBank/DDBJ whole genome shotgun (WGS) entry which is preliminary data.</text>
</comment>
<dbReference type="AlphaFoldDB" id="A0A7J7ZE13"/>
<evidence type="ECO:0000313" key="3">
    <source>
        <dbReference type="Proteomes" id="UP000585614"/>
    </source>
</evidence>
<dbReference type="Proteomes" id="UP000585614">
    <property type="component" value="Unassembled WGS sequence"/>
</dbReference>
<organism evidence="2 3">
    <name type="scientific">Rhinolophus ferrumequinum</name>
    <name type="common">Greater horseshoe bat</name>
    <dbReference type="NCBI Taxonomy" id="59479"/>
    <lineage>
        <taxon>Eukaryota</taxon>
        <taxon>Metazoa</taxon>
        <taxon>Chordata</taxon>
        <taxon>Craniata</taxon>
        <taxon>Vertebrata</taxon>
        <taxon>Euteleostomi</taxon>
        <taxon>Mammalia</taxon>
        <taxon>Eutheria</taxon>
        <taxon>Laurasiatheria</taxon>
        <taxon>Chiroptera</taxon>
        <taxon>Yinpterochiroptera</taxon>
        <taxon>Rhinolophoidea</taxon>
        <taxon>Rhinolophidae</taxon>
        <taxon>Rhinolophinae</taxon>
        <taxon>Rhinolophus</taxon>
    </lineage>
</organism>
<dbReference type="EMBL" id="JACAGC010000004">
    <property type="protein sequence ID" value="KAF6372421.1"/>
    <property type="molecule type" value="Genomic_DNA"/>
</dbReference>
<name>A0A7J7ZE13_RHIFE</name>
<feature type="region of interest" description="Disordered" evidence="1">
    <location>
        <begin position="1"/>
        <end position="125"/>
    </location>
</feature>
<protein>
    <submittedName>
        <fullName evidence="2">Uncharacterized protein</fullName>
    </submittedName>
</protein>